<protein>
    <submittedName>
        <fullName evidence="1">Uncharacterized protein</fullName>
    </submittedName>
</protein>
<dbReference type="EMBL" id="AHCJ01000072">
    <property type="protein sequence ID" value="EOQ58688.1"/>
    <property type="molecule type" value="Genomic_DNA"/>
</dbReference>
<proteinExistence type="predicted"/>
<dbReference type="AlphaFoldDB" id="A0ABC9SS24"/>
<sequence length="447" mass="50524">MDIQIELQGVTDTLGNLSAEGKFVVQDTESFSRLRLSLVSTSGEAGRLHSFSLSEKSTESGQPWWEVFGQVEDSKEELFCVDGGLLTAGQHVVEFWGSSFEANEQVNIKIELIYDRSDLPELTAEVIQEVQEDGIVNVVCAGISDRLINHLALWIENYVEPTVIDLPNAPGTQMVIKLVPLLPYEDREVSLIASIDPVKESIFITFSVRLAFYLNQQSMPFAEVNVVFSTLLQPMIGHQTIDILALVMKEAKIKSEPLVGILNLDELLQAFGTQEAFNQHLDTVYVNMTSLDNKTPESNFLPSIPYILVLPDTWMQFPGYRGYFQRFVYRTGSVNGRTTGFLFVVLSVHSLLLPPSCLCLPETTYLKEEEPKVKLYPKRNRLDSLEKQCYFMPVDRWYAFGLSQQALNEIVRPLVDRAVQHPASRGGSIRFDANYWVQIRLQDVKIT</sequence>
<dbReference type="Proteomes" id="UP000014060">
    <property type="component" value="Unassembled WGS sequence"/>
</dbReference>
<comment type="caution">
    <text evidence="1">The sequence shown here is derived from an EMBL/GenBank/DDBJ whole genome shotgun (WGS) entry which is preliminary data.</text>
</comment>
<name>A0ABC9SS24_BACCE</name>
<evidence type="ECO:0000313" key="1">
    <source>
        <dbReference type="EMBL" id="EOQ58688.1"/>
    </source>
</evidence>
<evidence type="ECO:0000313" key="2">
    <source>
        <dbReference type="Proteomes" id="UP000014060"/>
    </source>
</evidence>
<gene>
    <name evidence="1" type="ORF">IAY_06017</name>
</gene>
<dbReference type="RefSeq" id="WP_000354354.1">
    <property type="nucleotide sequence ID" value="NZ_KB976009.1"/>
</dbReference>
<reference evidence="1 2" key="1">
    <citation type="submission" date="2013-01" db="EMBL/GenBank/DDBJ databases">
        <title>The Genome Sequence of Bacillus cereus TIAC219.</title>
        <authorList>
            <consortium name="The Broad Institute Genome Sequencing Platform"/>
            <consortium name="The Broad Institute Genome Sequencing Center for Infectious Disease"/>
            <person name="Feldgarden M."/>
            <person name="Van der Auwera G.A."/>
            <person name="Mahillon J."/>
            <person name="Duprez V."/>
            <person name="Timmery S."/>
            <person name="Mattelet C."/>
            <person name="Dierick K."/>
            <person name="Sun M."/>
            <person name="Yu Z."/>
            <person name="Zhu L."/>
            <person name="Hu X."/>
            <person name="Shank E.B."/>
            <person name="Swiecicka I."/>
            <person name="Hansen B.M."/>
            <person name="Andrup L."/>
            <person name="Walker B."/>
            <person name="Young S.K."/>
            <person name="Zeng Q."/>
            <person name="Gargeya S."/>
            <person name="Fitzgerald M."/>
            <person name="Haas B."/>
            <person name="Abouelleil A."/>
            <person name="Alvarado L."/>
            <person name="Arachchi H.M."/>
            <person name="Berlin A.M."/>
            <person name="Chapman S.B."/>
            <person name="Dewar J."/>
            <person name="Goldberg J."/>
            <person name="Griggs A."/>
            <person name="Gujja S."/>
            <person name="Hansen M."/>
            <person name="Howarth C."/>
            <person name="Imamovic A."/>
            <person name="Larimer J."/>
            <person name="McCowan C."/>
            <person name="Murphy C."/>
            <person name="Neiman D."/>
            <person name="Pearson M."/>
            <person name="Priest M."/>
            <person name="Roberts A."/>
            <person name="Saif S."/>
            <person name="Shea T."/>
            <person name="Sisk P."/>
            <person name="Sykes S."/>
            <person name="Wortman J."/>
            <person name="Nusbaum C."/>
            <person name="Birren B."/>
        </authorList>
    </citation>
    <scope>NUCLEOTIDE SEQUENCE [LARGE SCALE GENOMIC DNA]</scope>
    <source>
        <strain evidence="1 2">TIAC219</strain>
    </source>
</reference>
<organism evidence="1 2">
    <name type="scientific">Bacillus cereus TIAC219</name>
    <dbReference type="NCBI Taxonomy" id="718222"/>
    <lineage>
        <taxon>Bacteria</taxon>
        <taxon>Bacillati</taxon>
        <taxon>Bacillota</taxon>
        <taxon>Bacilli</taxon>
        <taxon>Bacillales</taxon>
        <taxon>Bacillaceae</taxon>
        <taxon>Bacillus</taxon>
        <taxon>Bacillus cereus group</taxon>
    </lineage>
</organism>
<accession>A0ABC9SS24</accession>